<gene>
    <name evidence="4" type="ORF">Tsubulata_045687</name>
</gene>
<evidence type="ECO:0000313" key="5">
    <source>
        <dbReference type="Proteomes" id="UP001141552"/>
    </source>
</evidence>
<feature type="region of interest" description="Disordered" evidence="2">
    <location>
        <begin position="349"/>
        <end position="374"/>
    </location>
</feature>
<feature type="compositionally biased region" description="Basic and acidic residues" evidence="2">
    <location>
        <begin position="552"/>
        <end position="571"/>
    </location>
</feature>
<dbReference type="InterPro" id="IPR025558">
    <property type="entry name" value="DUF4283"/>
</dbReference>
<name>A0A9Q0J495_9ROSI</name>
<dbReference type="PANTHER" id="PTHR31286:SF167">
    <property type="entry name" value="OS09G0268800 PROTEIN"/>
    <property type="match status" value="1"/>
</dbReference>
<dbReference type="OrthoDB" id="1939268at2759"/>
<keyword evidence="5" id="KW-1185">Reference proteome</keyword>
<dbReference type="Pfam" id="PF14392">
    <property type="entry name" value="zf-CCHC_4"/>
    <property type="match status" value="1"/>
</dbReference>
<dbReference type="PANTHER" id="PTHR31286">
    <property type="entry name" value="GLYCINE-RICH CELL WALL STRUCTURAL PROTEIN 1.8-LIKE"/>
    <property type="match status" value="1"/>
</dbReference>
<sequence>MASTKQSSEGEVERVPGTQIDVVSDAEEEVLELEVVGSDQQIQPRLSLIARVLGTKHVNPQAFSNLMGKIWNPRKGIEAEQLGRNLFLFHFFSKRDRQEVMEAETPWFFEKRIVVLKEVTGDEVLTQMELTEVPIWIQMHNIPWNQRTYTNVTNIAAKAGRFLAFDDRGAQGWGKFVRARVLMHVEKSIRKSILIRSGMGEKVEVLYRYEGLPNFCYLCGKMDHLLKECEQRTEDSDEEERTIYGEWLRASPRKPFRLRTIGHAPTKPEAARKLAYKDLDTPLSGVTIEGPAQQKKKDKERVSSLDENSIRNLVLGSTESPPTQAMQLTPLPPTTNQQQEMGIFSMGAAVQGQGKKGKRKTTKSHGSKGDDQKGVVTRPATAIIDGQLGDLPGNTLGVSDHGKQAEFEYTQSSALASNSRSTAGFTRSTWKRLARAGGTTPTGRLLEEGKKRKEWGEDCEEMEWEGGSKVGCKKHAHWVNKGVPRHDVTNLVEGRGVVGCGAQIQTGLGGGTLQQNRGDRSDFVTGLRQKERGRRATMVAVVRSGKGGRLGVHAEEQVEAREKGRVTHEVSHGGGGSRKGNGKAKA</sequence>
<feature type="region of interest" description="Disordered" evidence="2">
    <location>
        <begin position="544"/>
        <end position="586"/>
    </location>
</feature>
<dbReference type="InterPro" id="IPR040256">
    <property type="entry name" value="At4g02000-like"/>
</dbReference>
<organism evidence="4 5">
    <name type="scientific">Turnera subulata</name>
    <dbReference type="NCBI Taxonomy" id="218843"/>
    <lineage>
        <taxon>Eukaryota</taxon>
        <taxon>Viridiplantae</taxon>
        <taxon>Streptophyta</taxon>
        <taxon>Embryophyta</taxon>
        <taxon>Tracheophyta</taxon>
        <taxon>Spermatophyta</taxon>
        <taxon>Magnoliopsida</taxon>
        <taxon>eudicotyledons</taxon>
        <taxon>Gunneridae</taxon>
        <taxon>Pentapetalae</taxon>
        <taxon>rosids</taxon>
        <taxon>fabids</taxon>
        <taxon>Malpighiales</taxon>
        <taxon>Passifloraceae</taxon>
        <taxon>Turnera</taxon>
    </lineage>
</organism>
<dbReference type="EMBL" id="JAKUCV010006483">
    <property type="protein sequence ID" value="KAJ4827130.1"/>
    <property type="molecule type" value="Genomic_DNA"/>
</dbReference>
<accession>A0A9Q0J495</accession>
<feature type="compositionally biased region" description="Polar residues" evidence="2">
    <location>
        <begin position="305"/>
        <end position="327"/>
    </location>
</feature>
<proteinExistence type="predicted"/>
<evidence type="ECO:0000256" key="1">
    <source>
        <dbReference type="PROSITE-ProRule" id="PRU00047"/>
    </source>
</evidence>
<dbReference type="InterPro" id="IPR001878">
    <property type="entry name" value="Znf_CCHC"/>
</dbReference>
<feature type="compositionally biased region" description="Basic residues" evidence="2">
    <location>
        <begin position="355"/>
        <end position="366"/>
    </location>
</feature>
<evidence type="ECO:0000259" key="3">
    <source>
        <dbReference type="PROSITE" id="PS50158"/>
    </source>
</evidence>
<keyword evidence="1" id="KW-0863">Zinc-finger</keyword>
<dbReference type="Proteomes" id="UP001141552">
    <property type="component" value="Unassembled WGS sequence"/>
</dbReference>
<reference evidence="4" key="2">
    <citation type="journal article" date="2023" name="Plants (Basel)">
        <title>Annotation of the Turnera subulata (Passifloraceae) Draft Genome Reveals the S-Locus Evolved after the Divergence of Turneroideae from Passifloroideae in a Stepwise Manner.</title>
        <authorList>
            <person name="Henning P.M."/>
            <person name="Roalson E.H."/>
            <person name="Mir W."/>
            <person name="McCubbin A.G."/>
            <person name="Shore J.S."/>
        </authorList>
    </citation>
    <scope>NUCLEOTIDE SEQUENCE</scope>
    <source>
        <strain evidence="4">F60SS</strain>
    </source>
</reference>
<evidence type="ECO:0000256" key="2">
    <source>
        <dbReference type="SAM" id="MobiDB-lite"/>
    </source>
</evidence>
<dbReference type="GO" id="GO:0008270">
    <property type="term" value="F:zinc ion binding"/>
    <property type="evidence" value="ECO:0007669"/>
    <property type="project" value="UniProtKB-KW"/>
</dbReference>
<dbReference type="PROSITE" id="PS50158">
    <property type="entry name" value="ZF_CCHC"/>
    <property type="match status" value="1"/>
</dbReference>
<feature type="region of interest" description="Disordered" evidence="2">
    <location>
        <begin position="283"/>
        <end position="337"/>
    </location>
</feature>
<feature type="compositionally biased region" description="Basic and acidic residues" evidence="2">
    <location>
        <begin position="295"/>
        <end position="304"/>
    </location>
</feature>
<comment type="caution">
    <text evidence="4">The sequence shown here is derived from an EMBL/GenBank/DDBJ whole genome shotgun (WGS) entry which is preliminary data.</text>
</comment>
<protein>
    <recommendedName>
        <fullName evidence="3">CCHC-type domain-containing protein</fullName>
    </recommendedName>
</protein>
<evidence type="ECO:0000313" key="4">
    <source>
        <dbReference type="EMBL" id="KAJ4827130.1"/>
    </source>
</evidence>
<dbReference type="GO" id="GO:0003676">
    <property type="term" value="F:nucleic acid binding"/>
    <property type="evidence" value="ECO:0007669"/>
    <property type="project" value="InterPro"/>
</dbReference>
<dbReference type="InterPro" id="IPR025836">
    <property type="entry name" value="Zn_knuckle_CX2CX4HX4C"/>
</dbReference>
<keyword evidence="1" id="KW-0862">Zinc</keyword>
<feature type="domain" description="CCHC-type" evidence="3">
    <location>
        <begin position="216"/>
        <end position="231"/>
    </location>
</feature>
<dbReference type="AlphaFoldDB" id="A0A9Q0J495"/>
<keyword evidence="1" id="KW-0479">Metal-binding</keyword>
<dbReference type="Pfam" id="PF14111">
    <property type="entry name" value="DUF4283"/>
    <property type="match status" value="1"/>
</dbReference>
<reference evidence="4" key="1">
    <citation type="submission" date="2022-02" db="EMBL/GenBank/DDBJ databases">
        <authorList>
            <person name="Henning P.M."/>
            <person name="McCubbin A.G."/>
            <person name="Shore J.S."/>
        </authorList>
    </citation>
    <scope>NUCLEOTIDE SEQUENCE</scope>
    <source>
        <strain evidence="4">F60SS</strain>
        <tissue evidence="4">Leaves</tissue>
    </source>
</reference>